<keyword evidence="2" id="KW-1185">Reference proteome</keyword>
<accession>A0ABD5NK56</accession>
<evidence type="ECO:0000313" key="1">
    <source>
        <dbReference type="EMBL" id="MFC3957145.1"/>
    </source>
</evidence>
<comment type="caution">
    <text evidence="1">The sequence shown here is derived from an EMBL/GenBank/DDBJ whole genome shotgun (WGS) entry which is preliminary data.</text>
</comment>
<organism evidence="1 2">
    <name type="scientific">Halovivax cerinus</name>
    <dbReference type="NCBI Taxonomy" id="1487865"/>
    <lineage>
        <taxon>Archaea</taxon>
        <taxon>Methanobacteriati</taxon>
        <taxon>Methanobacteriota</taxon>
        <taxon>Stenosarchaea group</taxon>
        <taxon>Halobacteria</taxon>
        <taxon>Halobacteriales</taxon>
        <taxon>Natrialbaceae</taxon>
        <taxon>Halovivax</taxon>
    </lineage>
</organism>
<dbReference type="EMBL" id="JBHSAQ010000001">
    <property type="protein sequence ID" value="MFC3957145.1"/>
    <property type="molecule type" value="Genomic_DNA"/>
</dbReference>
<sequence length="85" mass="9793">MPVAHPLLFRSDDRVESGFLDGYFLAHIVAIVILDEADFAAHLRTHAMFYGGRWISVRSLFEGKVVGFYPECFVRMYVKQSIPER</sequence>
<proteinExistence type="predicted"/>
<gene>
    <name evidence="1" type="ORF">ACFOUR_01995</name>
</gene>
<dbReference type="Proteomes" id="UP001595846">
    <property type="component" value="Unassembled WGS sequence"/>
</dbReference>
<protein>
    <submittedName>
        <fullName evidence="1">Uncharacterized protein</fullName>
    </submittedName>
</protein>
<name>A0ABD5NK56_9EURY</name>
<dbReference type="RefSeq" id="WP_256531925.1">
    <property type="nucleotide sequence ID" value="NZ_CP101824.1"/>
</dbReference>
<dbReference type="GeneID" id="73904690"/>
<dbReference type="AlphaFoldDB" id="A0ABD5NK56"/>
<evidence type="ECO:0000313" key="2">
    <source>
        <dbReference type="Proteomes" id="UP001595846"/>
    </source>
</evidence>
<reference evidence="1 2" key="1">
    <citation type="journal article" date="2019" name="Int. J. Syst. Evol. Microbiol.">
        <title>The Global Catalogue of Microorganisms (GCM) 10K type strain sequencing project: providing services to taxonomists for standard genome sequencing and annotation.</title>
        <authorList>
            <consortium name="The Broad Institute Genomics Platform"/>
            <consortium name="The Broad Institute Genome Sequencing Center for Infectious Disease"/>
            <person name="Wu L."/>
            <person name="Ma J."/>
        </authorList>
    </citation>
    <scope>NUCLEOTIDE SEQUENCE [LARGE SCALE GENOMIC DNA]</scope>
    <source>
        <strain evidence="1 2">IBRC-M 10256</strain>
    </source>
</reference>